<reference evidence="14" key="3">
    <citation type="submission" date="2015-04" db="UniProtKB">
        <authorList>
            <consortium name="EnsemblPlants"/>
        </authorList>
    </citation>
    <scope>IDENTIFICATION</scope>
    <source>
        <strain evidence="14">cv. Jemalong A17</strain>
    </source>
</reference>
<evidence type="ECO:0000256" key="3">
    <source>
        <dbReference type="ARBA" id="ARBA00022771"/>
    </source>
</evidence>
<reference evidence="13 15" key="2">
    <citation type="journal article" date="2014" name="BMC Genomics">
        <title>An improved genome release (version Mt4.0) for the model legume Medicago truncatula.</title>
        <authorList>
            <person name="Tang H."/>
            <person name="Krishnakumar V."/>
            <person name="Bidwell S."/>
            <person name="Rosen B."/>
            <person name="Chan A."/>
            <person name="Zhou S."/>
            <person name="Gentzbittel L."/>
            <person name="Childs K.L."/>
            <person name="Yandell M."/>
            <person name="Gundlach H."/>
            <person name="Mayer K.F."/>
            <person name="Schwartz D.C."/>
            <person name="Town C.D."/>
        </authorList>
    </citation>
    <scope>GENOME REANNOTATION</scope>
    <source>
        <strain evidence="13">A17</strain>
        <strain evidence="14 15">cv. Jemalong A17</strain>
    </source>
</reference>
<dbReference type="PANTHER" id="PTHR45658">
    <property type="entry name" value="GATA TRANSCRIPTION FACTOR"/>
    <property type="match status" value="1"/>
</dbReference>
<dbReference type="SMART" id="SM00401">
    <property type="entry name" value="ZnF_GATA"/>
    <property type="match status" value="1"/>
</dbReference>
<organism evidence="13 15">
    <name type="scientific">Medicago truncatula</name>
    <name type="common">Barrel medic</name>
    <name type="synonym">Medicago tribuloides</name>
    <dbReference type="NCBI Taxonomy" id="3880"/>
    <lineage>
        <taxon>Eukaryota</taxon>
        <taxon>Viridiplantae</taxon>
        <taxon>Streptophyta</taxon>
        <taxon>Embryophyta</taxon>
        <taxon>Tracheophyta</taxon>
        <taxon>Spermatophyta</taxon>
        <taxon>Magnoliopsida</taxon>
        <taxon>eudicotyledons</taxon>
        <taxon>Gunneridae</taxon>
        <taxon>Pentapetalae</taxon>
        <taxon>rosids</taxon>
        <taxon>fabids</taxon>
        <taxon>Fabales</taxon>
        <taxon>Fabaceae</taxon>
        <taxon>Papilionoideae</taxon>
        <taxon>50 kb inversion clade</taxon>
        <taxon>NPAAA clade</taxon>
        <taxon>Hologalegina</taxon>
        <taxon>IRL clade</taxon>
        <taxon>Trifolieae</taxon>
        <taxon>Medicago</taxon>
    </lineage>
</organism>
<proteinExistence type="inferred from homology"/>
<evidence type="ECO:0000256" key="8">
    <source>
        <dbReference type="ARBA" id="ARBA00023163"/>
    </source>
</evidence>
<evidence type="ECO:0000256" key="4">
    <source>
        <dbReference type="ARBA" id="ARBA00022833"/>
    </source>
</evidence>
<keyword evidence="15" id="KW-1185">Reference proteome</keyword>
<keyword evidence="3 10" id="KW-0863">Zinc-finger</keyword>
<evidence type="ECO:0000256" key="10">
    <source>
        <dbReference type="PROSITE-ProRule" id="PRU00094"/>
    </source>
</evidence>
<dbReference type="EnsemblPlants" id="KEH30032">
    <property type="protein sequence ID" value="KEH30032"/>
    <property type="gene ID" value="MTR_4g058910"/>
</dbReference>
<keyword evidence="4" id="KW-0862">Zinc</keyword>
<evidence type="ECO:0000313" key="14">
    <source>
        <dbReference type="EnsemblPlants" id="KEH30032"/>
    </source>
</evidence>
<dbReference type="InterPro" id="IPR000679">
    <property type="entry name" value="Znf_GATA"/>
</dbReference>
<keyword evidence="8" id="KW-0804">Transcription</keyword>
<keyword evidence="5" id="KW-0805">Transcription regulation</keyword>
<dbReference type="Gene3D" id="3.30.50.10">
    <property type="entry name" value="Erythroid Transcription Factor GATA-1, subunit A"/>
    <property type="match status" value="1"/>
</dbReference>
<keyword evidence="6" id="KW-0238">DNA-binding</keyword>
<feature type="region of interest" description="Disordered" evidence="11">
    <location>
        <begin position="269"/>
        <end position="307"/>
    </location>
</feature>
<keyword evidence="2" id="KW-0479">Metal-binding</keyword>
<feature type="domain" description="GATA-type" evidence="12">
    <location>
        <begin position="310"/>
        <end position="346"/>
    </location>
</feature>
<dbReference type="Proteomes" id="UP000002051">
    <property type="component" value="Chromosome 4"/>
</dbReference>
<dbReference type="GO" id="GO:0030154">
    <property type="term" value="P:cell differentiation"/>
    <property type="evidence" value="ECO:0000318"/>
    <property type="project" value="GO_Central"/>
</dbReference>
<dbReference type="InterPro" id="IPR013088">
    <property type="entry name" value="Znf_NHR/GATA"/>
</dbReference>
<dbReference type="SUPFAM" id="SSF57716">
    <property type="entry name" value="Glucocorticoid receptor-like (DNA-binding domain)"/>
    <property type="match status" value="1"/>
</dbReference>
<accession>A0A072UK09</accession>
<dbReference type="PANTHER" id="PTHR45658:SF134">
    <property type="entry name" value="GATA TYPE ZINC FINGER TRANSCRIPTION FACTOR FAMILY PROTEIN"/>
    <property type="match status" value="1"/>
</dbReference>
<evidence type="ECO:0000313" key="15">
    <source>
        <dbReference type="Proteomes" id="UP000002051"/>
    </source>
</evidence>
<dbReference type="HOGENOM" id="CLU_045755_2_1_1"/>
<dbReference type="GO" id="GO:0008270">
    <property type="term" value="F:zinc ion binding"/>
    <property type="evidence" value="ECO:0007669"/>
    <property type="project" value="UniProtKB-KW"/>
</dbReference>
<evidence type="ECO:0000259" key="12">
    <source>
        <dbReference type="PROSITE" id="PS50114"/>
    </source>
</evidence>
<dbReference type="GO" id="GO:0005634">
    <property type="term" value="C:nucleus"/>
    <property type="evidence" value="ECO:0000318"/>
    <property type="project" value="GO_Central"/>
</dbReference>
<dbReference type="GO" id="GO:0000976">
    <property type="term" value="F:transcription cis-regulatory region binding"/>
    <property type="evidence" value="ECO:0000318"/>
    <property type="project" value="GO_Central"/>
</dbReference>
<dbReference type="InterPro" id="IPR051140">
    <property type="entry name" value="GATA_TF"/>
</dbReference>
<evidence type="ECO:0000256" key="1">
    <source>
        <dbReference type="ARBA" id="ARBA00005694"/>
    </source>
</evidence>
<evidence type="ECO:0000256" key="6">
    <source>
        <dbReference type="ARBA" id="ARBA00023125"/>
    </source>
</evidence>
<evidence type="ECO:0000256" key="11">
    <source>
        <dbReference type="SAM" id="MobiDB-lite"/>
    </source>
</evidence>
<evidence type="ECO:0000256" key="2">
    <source>
        <dbReference type="ARBA" id="ARBA00022723"/>
    </source>
</evidence>
<evidence type="ECO:0000256" key="7">
    <source>
        <dbReference type="ARBA" id="ARBA00023159"/>
    </source>
</evidence>
<dbReference type="PROSITE" id="PS50114">
    <property type="entry name" value="GATA_ZN_FINGER_2"/>
    <property type="match status" value="1"/>
</dbReference>
<dbReference type="EMBL" id="CM001220">
    <property type="protein sequence ID" value="KEH30032.1"/>
    <property type="molecule type" value="Genomic_DNA"/>
</dbReference>
<evidence type="ECO:0000256" key="9">
    <source>
        <dbReference type="ARBA" id="ARBA00023242"/>
    </source>
</evidence>
<dbReference type="GO" id="GO:0006357">
    <property type="term" value="P:regulation of transcription by RNA polymerase II"/>
    <property type="evidence" value="ECO:0000318"/>
    <property type="project" value="GO_Central"/>
</dbReference>
<sequence length="402" mass="45589">MSHGGIRKKWERYIYVRVRTAQRVDSIHQLRELQIRASSSIIIIIHAPPPPLNFSFSSSDLTQNSTSKQSLTGYLIRMDTANMKNSWFFDKNFNGVSDEILGDVVEFFDFPLEDVETDGVEQDWNDQFKHLEEPSLGVFSIPSFELHGETQYEKPKLVNNFSAAELSHIDRRNVVNSSLKDRRGLLGKTAGPAYGKTIPIQNVSFNGTNLRGCRTYSPVSVFESSSYSSVESYNFELPVIPAKRPRGKRRRLSSFDRLFSIPFIPAFQKQQSDKQRAGKSLCRAQKRPRKDDTSQLSDSIETKRSSLHESIAPRKCTHCEVTETPQWREGPKGPKTLCNACGVRYRSGRLFPEYRPAASPTFEASVHSNSHKKVLEIRKKVNQETVKGSSMLYLSSNLSGIL</sequence>
<keyword evidence="9" id="KW-0539">Nucleus</keyword>
<evidence type="ECO:0000256" key="5">
    <source>
        <dbReference type="ARBA" id="ARBA00023015"/>
    </source>
</evidence>
<gene>
    <name evidence="13" type="ordered locus">MTR_4g058910</name>
</gene>
<name>A0A072UK09_MEDTR</name>
<dbReference type="AlphaFoldDB" id="A0A072UK09"/>
<dbReference type="CDD" id="cd00202">
    <property type="entry name" value="ZnF_GATA"/>
    <property type="match status" value="1"/>
</dbReference>
<dbReference type="PROSITE" id="PS00344">
    <property type="entry name" value="GATA_ZN_FINGER_1"/>
    <property type="match status" value="1"/>
</dbReference>
<comment type="similarity">
    <text evidence="1">Belongs to the type IV zinc-finger family. Class A subfamily.</text>
</comment>
<reference evidence="13 15" key="1">
    <citation type="journal article" date="2011" name="Nature">
        <title>The Medicago genome provides insight into the evolution of rhizobial symbioses.</title>
        <authorList>
            <person name="Young N.D."/>
            <person name="Debelle F."/>
            <person name="Oldroyd G.E."/>
            <person name="Geurts R."/>
            <person name="Cannon S.B."/>
            <person name="Udvardi M.K."/>
            <person name="Benedito V.A."/>
            <person name="Mayer K.F."/>
            <person name="Gouzy J."/>
            <person name="Schoof H."/>
            <person name="Van de Peer Y."/>
            <person name="Proost S."/>
            <person name="Cook D.R."/>
            <person name="Meyers B.C."/>
            <person name="Spannagl M."/>
            <person name="Cheung F."/>
            <person name="De Mita S."/>
            <person name="Krishnakumar V."/>
            <person name="Gundlach H."/>
            <person name="Zhou S."/>
            <person name="Mudge J."/>
            <person name="Bharti A.K."/>
            <person name="Murray J.D."/>
            <person name="Naoumkina M.A."/>
            <person name="Rosen B."/>
            <person name="Silverstein K.A."/>
            <person name="Tang H."/>
            <person name="Rombauts S."/>
            <person name="Zhao P.X."/>
            <person name="Zhou P."/>
            <person name="Barbe V."/>
            <person name="Bardou P."/>
            <person name="Bechner M."/>
            <person name="Bellec A."/>
            <person name="Berger A."/>
            <person name="Berges H."/>
            <person name="Bidwell S."/>
            <person name="Bisseling T."/>
            <person name="Choisne N."/>
            <person name="Couloux A."/>
            <person name="Denny R."/>
            <person name="Deshpande S."/>
            <person name="Dai X."/>
            <person name="Doyle J.J."/>
            <person name="Dudez A.M."/>
            <person name="Farmer A.D."/>
            <person name="Fouteau S."/>
            <person name="Franken C."/>
            <person name="Gibelin C."/>
            <person name="Gish J."/>
            <person name="Goldstein S."/>
            <person name="Gonzalez A.J."/>
            <person name="Green P.J."/>
            <person name="Hallab A."/>
            <person name="Hartog M."/>
            <person name="Hua A."/>
            <person name="Humphray S.J."/>
            <person name="Jeong D.H."/>
            <person name="Jing Y."/>
            <person name="Jocker A."/>
            <person name="Kenton S.M."/>
            <person name="Kim D.J."/>
            <person name="Klee K."/>
            <person name="Lai H."/>
            <person name="Lang C."/>
            <person name="Lin S."/>
            <person name="Macmil S.L."/>
            <person name="Magdelenat G."/>
            <person name="Matthews L."/>
            <person name="McCorrison J."/>
            <person name="Monaghan E.L."/>
            <person name="Mun J.H."/>
            <person name="Najar F.Z."/>
            <person name="Nicholson C."/>
            <person name="Noirot C."/>
            <person name="O'Bleness M."/>
            <person name="Paule C.R."/>
            <person name="Poulain J."/>
            <person name="Prion F."/>
            <person name="Qin B."/>
            <person name="Qu C."/>
            <person name="Retzel E.F."/>
            <person name="Riddle C."/>
            <person name="Sallet E."/>
            <person name="Samain S."/>
            <person name="Samson N."/>
            <person name="Sanders I."/>
            <person name="Saurat O."/>
            <person name="Scarpelli C."/>
            <person name="Schiex T."/>
            <person name="Segurens B."/>
            <person name="Severin A.J."/>
            <person name="Sherrier D.J."/>
            <person name="Shi R."/>
            <person name="Sims S."/>
            <person name="Singer S.R."/>
            <person name="Sinharoy S."/>
            <person name="Sterck L."/>
            <person name="Viollet A."/>
            <person name="Wang B.B."/>
            <person name="Wang K."/>
            <person name="Wang M."/>
            <person name="Wang X."/>
            <person name="Warfsmann J."/>
            <person name="Weissenbach J."/>
            <person name="White D.D."/>
            <person name="White J.D."/>
            <person name="Wiley G.B."/>
            <person name="Wincker P."/>
            <person name="Xing Y."/>
            <person name="Yang L."/>
            <person name="Yao Z."/>
            <person name="Ying F."/>
            <person name="Zhai J."/>
            <person name="Zhou L."/>
            <person name="Zuber A."/>
            <person name="Denarie J."/>
            <person name="Dixon R.A."/>
            <person name="May G.D."/>
            <person name="Schwartz D.C."/>
            <person name="Rogers J."/>
            <person name="Quetier F."/>
            <person name="Town C.D."/>
            <person name="Roe B.A."/>
        </authorList>
    </citation>
    <scope>NUCLEOTIDE SEQUENCE [LARGE SCALE GENOMIC DNA]</scope>
    <source>
        <strain evidence="13">A17</strain>
        <strain evidence="14 15">cv. Jemalong A17</strain>
    </source>
</reference>
<dbReference type="FunFam" id="3.30.50.10:FF:000018">
    <property type="entry name" value="GATA transcription factor"/>
    <property type="match status" value="1"/>
</dbReference>
<evidence type="ECO:0000313" key="13">
    <source>
        <dbReference type="EMBL" id="KEH30032.1"/>
    </source>
</evidence>
<dbReference type="Pfam" id="PF00320">
    <property type="entry name" value="GATA"/>
    <property type="match status" value="1"/>
</dbReference>
<protein>
    <submittedName>
        <fullName evidence="13">GATA type zinc finger transcription factor family protein</fullName>
    </submittedName>
</protein>
<keyword evidence="7" id="KW-0010">Activator</keyword>